<comment type="caution">
    <text evidence="1">The sequence shown here is derived from an EMBL/GenBank/DDBJ whole genome shotgun (WGS) entry which is preliminary data.</text>
</comment>
<name>A0A6I5A6S7_9BACI</name>
<gene>
    <name evidence="1" type="ORF">GLW05_20820</name>
</gene>
<proteinExistence type="predicted"/>
<dbReference type="RefSeq" id="WP_160910316.1">
    <property type="nucleotide sequence ID" value="NZ_WMEQ01000026.1"/>
</dbReference>
<dbReference type="AlphaFoldDB" id="A0A6I5A6S7"/>
<protein>
    <submittedName>
        <fullName evidence="1">Uncharacterized protein</fullName>
    </submittedName>
</protein>
<reference evidence="1 2" key="1">
    <citation type="submission" date="2019-11" db="EMBL/GenBank/DDBJ databases">
        <title>Genome sequences of 17 halophilic strains isolated from different environments.</title>
        <authorList>
            <person name="Furrow R.E."/>
        </authorList>
    </citation>
    <scope>NUCLEOTIDE SEQUENCE [LARGE SCALE GENOMIC DNA]</scope>
    <source>
        <strain evidence="1 2">22514_16_FS</strain>
    </source>
</reference>
<organism evidence="1 2">
    <name type="scientific">Pontibacillus yanchengensis</name>
    <dbReference type="NCBI Taxonomy" id="462910"/>
    <lineage>
        <taxon>Bacteria</taxon>
        <taxon>Bacillati</taxon>
        <taxon>Bacillota</taxon>
        <taxon>Bacilli</taxon>
        <taxon>Bacillales</taxon>
        <taxon>Bacillaceae</taxon>
        <taxon>Pontibacillus</taxon>
    </lineage>
</organism>
<evidence type="ECO:0000313" key="1">
    <source>
        <dbReference type="EMBL" id="MYL36017.1"/>
    </source>
</evidence>
<sequence length="476" mass="54442">MKIYLAGKEVNVRYGTFSFSKEAGSDDSCSFDVDVYEGDTYEFAKGTRVEVEDFEGITIFKGFIWESDEGEFSEFGEELVSVDCVSEKWILQKTYVTGEVEDEEVGTFLQRIVDDIGLGFSLGKVHSSSELIPYKKYEYMKVSDLFDKVTDIIDGYWNIDTDLNINFLKVGTENGGDFNESEVAGEVKRKNTNDGYANKIILSNYRERRQKTEYKVGDGENKVFTLSHPIDYIVEIFYVYLDETTGEQVKVTISEDEIKERGEEGSGESGVKINYSRGADTIEWVDDNYTLKEKDVLSITYTGLVKLENFKNDVEEQQRFSNINKRFSVVPYVVTDLVIGKDNADRLMSMMLKKKKEDAIVLNFATYTRLEVGKTYNCMFPTLNLNDQFIVNKVDYVEEPTGFKYAVEISRGNYSTDWNRFYSDLEIELSKEETLGSASGNGYKEVDVNLSEIEDRTNRPVDVQIGRIWLLRNGGL</sequence>
<evidence type="ECO:0000313" key="2">
    <source>
        <dbReference type="Proteomes" id="UP000468638"/>
    </source>
</evidence>
<dbReference type="EMBL" id="WMEQ01000026">
    <property type="protein sequence ID" value="MYL36017.1"/>
    <property type="molecule type" value="Genomic_DNA"/>
</dbReference>
<dbReference type="Proteomes" id="UP000468638">
    <property type="component" value="Unassembled WGS sequence"/>
</dbReference>
<accession>A0A6I5A6S7</accession>